<dbReference type="InterPro" id="IPR036182">
    <property type="entry name" value="PCuAC_sf"/>
</dbReference>
<dbReference type="OrthoDB" id="9796962at2"/>
<evidence type="ECO:0000313" key="3">
    <source>
        <dbReference type="Proteomes" id="UP000199206"/>
    </source>
</evidence>
<dbReference type="EMBL" id="FOCF01000001">
    <property type="protein sequence ID" value="SEM48006.1"/>
    <property type="molecule type" value="Genomic_DNA"/>
</dbReference>
<reference evidence="3" key="1">
    <citation type="submission" date="2016-10" db="EMBL/GenBank/DDBJ databases">
        <authorList>
            <person name="Varghese N."/>
            <person name="Submissions S."/>
        </authorList>
    </citation>
    <scope>NUCLEOTIDE SEQUENCE [LARGE SCALE GENOMIC DNA]</scope>
    <source>
        <strain evidence="3">S6-262</strain>
    </source>
</reference>
<dbReference type="PANTHER" id="PTHR36302">
    <property type="entry name" value="BLR7088 PROTEIN"/>
    <property type="match status" value="1"/>
</dbReference>
<keyword evidence="1" id="KW-0732">Signal</keyword>
<accession>A0A1H7YP31</accession>
<evidence type="ECO:0000313" key="2">
    <source>
        <dbReference type="EMBL" id="SEM48006.1"/>
    </source>
</evidence>
<dbReference type="PROSITE" id="PS51257">
    <property type="entry name" value="PROKAR_LIPOPROTEIN"/>
    <property type="match status" value="1"/>
</dbReference>
<organism evidence="2 3">
    <name type="scientific">Sphingomonas gellani</name>
    <dbReference type="NCBI Taxonomy" id="1166340"/>
    <lineage>
        <taxon>Bacteria</taxon>
        <taxon>Pseudomonadati</taxon>
        <taxon>Pseudomonadota</taxon>
        <taxon>Alphaproteobacteria</taxon>
        <taxon>Sphingomonadales</taxon>
        <taxon>Sphingomonadaceae</taxon>
        <taxon>Sphingomonas</taxon>
    </lineage>
</organism>
<evidence type="ECO:0000256" key="1">
    <source>
        <dbReference type="SAM" id="SignalP"/>
    </source>
</evidence>
<dbReference type="RefSeq" id="WP_093663736.1">
    <property type="nucleotide sequence ID" value="NZ_FOCF01000001.1"/>
</dbReference>
<dbReference type="SUPFAM" id="SSF110087">
    <property type="entry name" value="DR1885-like metal-binding protein"/>
    <property type="match status" value="1"/>
</dbReference>
<proteinExistence type="predicted"/>
<feature type="signal peptide" evidence="1">
    <location>
        <begin position="1"/>
        <end position="24"/>
    </location>
</feature>
<dbReference type="Gene3D" id="2.60.40.1890">
    <property type="entry name" value="PCu(A)C copper chaperone"/>
    <property type="match status" value="1"/>
</dbReference>
<dbReference type="Pfam" id="PF04314">
    <property type="entry name" value="PCuAC"/>
    <property type="match status" value="1"/>
</dbReference>
<feature type="chain" id="PRO_5011743298" description="Copper(I)-binding protein" evidence="1">
    <location>
        <begin position="25"/>
        <end position="153"/>
    </location>
</feature>
<evidence type="ECO:0008006" key="4">
    <source>
        <dbReference type="Google" id="ProtNLM"/>
    </source>
</evidence>
<dbReference type="STRING" id="1166340.SAMN05192583_0351"/>
<protein>
    <recommendedName>
        <fullName evidence="4">Copper(I)-binding protein</fullName>
    </recommendedName>
</protein>
<keyword evidence="3" id="KW-1185">Reference proteome</keyword>
<sequence>MGMPAKGSIGGAAAALALMLGACSAPPKLSVDNAWVRLSAVPNGPAAAYFTLHGGRTDATLISVSADVAVRSEMHESMTGARGMSGMHPLDRVVVPAEGDVAFAPGGRHVMLFNVNPGIRPGGHRVLLTLTFADGRRLQRNATVLGAGDEAAE</sequence>
<dbReference type="AlphaFoldDB" id="A0A1H7YP31"/>
<dbReference type="Proteomes" id="UP000199206">
    <property type="component" value="Unassembled WGS sequence"/>
</dbReference>
<gene>
    <name evidence="2" type="ORF">SAMN05192583_0351</name>
</gene>
<dbReference type="InterPro" id="IPR058248">
    <property type="entry name" value="Lxx211020-like"/>
</dbReference>
<name>A0A1H7YP31_9SPHN</name>
<dbReference type="InterPro" id="IPR007410">
    <property type="entry name" value="LpqE-like"/>
</dbReference>
<dbReference type="PANTHER" id="PTHR36302:SF1">
    <property type="entry name" value="COPPER CHAPERONE PCU(A)C"/>
    <property type="match status" value="1"/>
</dbReference>